<protein>
    <recommendedName>
        <fullName evidence="2">Trichothecene 3-O-acetyltransferase-like N-terminal domain-containing protein</fullName>
    </recommendedName>
</protein>
<evidence type="ECO:0000256" key="1">
    <source>
        <dbReference type="ARBA" id="ARBA00022679"/>
    </source>
</evidence>
<evidence type="ECO:0000313" key="3">
    <source>
        <dbReference type="EMBL" id="KAL1609809.1"/>
    </source>
</evidence>
<organism evidence="3 4">
    <name type="scientific">Nothophoma quercina</name>
    <dbReference type="NCBI Taxonomy" id="749835"/>
    <lineage>
        <taxon>Eukaryota</taxon>
        <taxon>Fungi</taxon>
        <taxon>Dikarya</taxon>
        <taxon>Ascomycota</taxon>
        <taxon>Pezizomycotina</taxon>
        <taxon>Dothideomycetes</taxon>
        <taxon>Pleosporomycetidae</taxon>
        <taxon>Pleosporales</taxon>
        <taxon>Pleosporineae</taxon>
        <taxon>Didymellaceae</taxon>
        <taxon>Nothophoma</taxon>
    </lineage>
</organism>
<dbReference type="PANTHER" id="PTHR31896:SF64">
    <property type="entry name" value="TRICHOTHECENE 3-O-ACETYLTRANSFERASE"/>
    <property type="match status" value="1"/>
</dbReference>
<comment type="caution">
    <text evidence="3">The sequence shown here is derived from an EMBL/GenBank/DDBJ whole genome shotgun (WGS) entry which is preliminary data.</text>
</comment>
<gene>
    <name evidence="3" type="ORF">SLS59_001320</name>
</gene>
<keyword evidence="1" id="KW-0808">Transferase</keyword>
<dbReference type="InterPro" id="IPR023213">
    <property type="entry name" value="CAT-like_dom_sf"/>
</dbReference>
<name>A0ABR3S0D6_9PLEO</name>
<dbReference type="PANTHER" id="PTHR31896">
    <property type="entry name" value="FAMILY REGULATORY PROTEIN, PUTATIVE (AFU_ORTHOLOGUE AFUA_3G14730)-RELATED"/>
    <property type="match status" value="1"/>
</dbReference>
<dbReference type="Pfam" id="PF22664">
    <property type="entry name" value="TRI-like_N"/>
    <property type="match status" value="1"/>
</dbReference>
<keyword evidence="4" id="KW-1185">Reference proteome</keyword>
<accession>A0ABR3S0D6</accession>
<feature type="domain" description="Trichothecene 3-O-acetyltransferase-like N-terminal" evidence="2">
    <location>
        <begin position="19"/>
        <end position="181"/>
    </location>
</feature>
<dbReference type="InterPro" id="IPR051283">
    <property type="entry name" value="Sec_Metabolite_Acyltrans"/>
</dbReference>
<reference evidence="3 4" key="1">
    <citation type="submission" date="2024-02" db="EMBL/GenBank/DDBJ databases">
        <title>De novo assembly and annotation of 12 fungi associated with fruit tree decline syndrome in Ontario, Canada.</title>
        <authorList>
            <person name="Sulman M."/>
            <person name="Ellouze W."/>
            <person name="Ilyukhin E."/>
        </authorList>
    </citation>
    <scope>NUCLEOTIDE SEQUENCE [LARGE SCALE GENOMIC DNA]</scope>
    <source>
        <strain evidence="3 4">M97-236</strain>
    </source>
</reference>
<sequence>MALDMNIDLIGSQPSLYKLYTQLAFVFARSDSQPQSIITDTLTRGLERLAQHFPWTAGQVVNANPDATATPLYKIRPLYRIPSLVVEDYSNNVQIPTFAEMERAGYPMSMLDEDRWAPCPTLAGLGFDPPKPSGSAEQSAPVMMVQLSFIRAGVVLCINMQHNVCDMLGQAAVMQWLSKACCGEEFSEDELKVGNMKRRGLILLTEEEGWRPGEELDDQLLTSEPTPTIDAQEPKADTVSNLPAPPKCSWVYFNFSASALEALKEEATRSLPDDFTGFVSTDDTLTAFILQNVSRSRQPRLPADISITLARAIDARRYLCISPIYPGILQNMTYTHLHISTLLDLPLGHIAATLRTQIDPKTSDVAQRTRALLTYLSQASGERKQRELHSQVQGRCRYHAEFMD</sequence>
<proteinExistence type="predicted"/>
<evidence type="ECO:0000259" key="2">
    <source>
        <dbReference type="Pfam" id="PF22664"/>
    </source>
</evidence>
<dbReference type="EMBL" id="JAKIXB020000003">
    <property type="protein sequence ID" value="KAL1609809.1"/>
    <property type="molecule type" value="Genomic_DNA"/>
</dbReference>
<evidence type="ECO:0000313" key="4">
    <source>
        <dbReference type="Proteomes" id="UP001521222"/>
    </source>
</evidence>
<dbReference type="InterPro" id="IPR054710">
    <property type="entry name" value="Tri101-like_N"/>
</dbReference>
<dbReference type="Proteomes" id="UP001521222">
    <property type="component" value="Unassembled WGS sequence"/>
</dbReference>
<dbReference type="Gene3D" id="3.30.559.10">
    <property type="entry name" value="Chloramphenicol acetyltransferase-like domain"/>
    <property type="match status" value="2"/>
</dbReference>